<evidence type="ECO:0000313" key="2">
    <source>
        <dbReference type="Proteomes" id="UP000201978"/>
    </source>
</evidence>
<dbReference type="GO" id="GO:0006269">
    <property type="term" value="P:DNA replication, synthesis of primer"/>
    <property type="evidence" value="ECO:0007669"/>
    <property type="project" value="InterPro"/>
</dbReference>
<dbReference type="InterPro" id="IPR008770">
    <property type="entry name" value="DNA_terminal_Gp3"/>
</dbReference>
<dbReference type="Gene3D" id="1.20.1270.230">
    <property type="entry name" value="DNA terminal protein Gp3, priming domain"/>
    <property type="match status" value="1"/>
</dbReference>
<proteinExistence type="predicted"/>
<sequence length="228" mass="27121">MTNDLTPPSLDSFKTRDEFNTWKEFASKLRYNPNFQFMKHEEGNKPVVVTKKRWNQLLKDTKDVQRKALAMIKSIEDIPVMKDKKQVMTKEAQMYMTSPESVSGINIPKTPVFKEIKSQRILEDRIESMRDRSRGDFYNERMEIFKENFIQKLKGSFNSDADLLVEAINQLSAREFYEMYQQYSYSYDFDLYDSDGQSDVADESHLGRMMEDYKEFMNTKDMNDLRVF</sequence>
<dbReference type="KEGG" id="vg:26625155"/>
<organism evidence="1 2">
    <name type="scientific">Bacillus phage VMY22</name>
    <dbReference type="NCBI Taxonomy" id="1734382"/>
    <lineage>
        <taxon>Viruses</taxon>
        <taxon>Duplodnaviria</taxon>
        <taxon>Heunggongvirae</taxon>
        <taxon>Uroviricota</taxon>
        <taxon>Caudoviricetes</taxon>
        <taxon>Salasmaviridae</taxon>
        <taxon>Mingyongvirus</taxon>
        <taxon>Mingyongvirus VMY22</taxon>
    </lineage>
</organism>
<protein>
    <submittedName>
        <fullName evidence="1">Essential replication protein</fullName>
    </submittedName>
</protein>
<dbReference type="OrthoDB" id="8545at10239"/>
<dbReference type="SUPFAM" id="SSF140919">
    <property type="entry name" value="DNA terminal protein"/>
    <property type="match status" value="1"/>
</dbReference>
<dbReference type="Pfam" id="PF05435">
    <property type="entry name" value="Phi-29_GP3"/>
    <property type="match status" value="1"/>
</dbReference>
<dbReference type="GeneID" id="26625155"/>
<dbReference type="Proteomes" id="UP000201978">
    <property type="component" value="Segment"/>
</dbReference>
<dbReference type="InterPro" id="IPR037216">
    <property type="entry name" value="DNA_terminal_Gp3_sf"/>
</dbReference>
<dbReference type="EMBL" id="KT780304">
    <property type="protein sequence ID" value="ALH46473.1"/>
    <property type="molecule type" value="Genomic_DNA"/>
</dbReference>
<dbReference type="Gene3D" id="6.10.250.960">
    <property type="match status" value="1"/>
</dbReference>
<accession>A0A0N7GFF6</accession>
<dbReference type="RefSeq" id="YP_009198013.1">
    <property type="nucleotide sequence ID" value="NC_028789.1"/>
</dbReference>
<keyword evidence="2" id="KW-1185">Reference proteome</keyword>
<reference evidence="1 2" key="1">
    <citation type="journal article" date="2016" name="Virus Genes">
        <title>Complete genome sequence of the cold-active bacteriophage VMY22 from Bacillus cereus.</title>
        <authorList>
            <person name="Qin K."/>
            <person name="Cheng B."/>
            <person name="Zhang S."/>
            <person name="Wang N."/>
            <person name="Fang Y."/>
            <person name="Zhang Q."/>
            <person name="Kuang A."/>
            <person name="Lin L."/>
            <person name="Ji X."/>
            <person name="Wei Y."/>
        </authorList>
    </citation>
    <scope>NUCLEOTIDE SEQUENCE [LARGE SCALE GENOMIC DNA]</scope>
</reference>
<name>A0A0N7GFF6_9CAUD</name>
<gene>
    <name evidence="1" type="ORF">VMY22_8</name>
</gene>
<evidence type="ECO:0000313" key="1">
    <source>
        <dbReference type="EMBL" id="ALH46473.1"/>
    </source>
</evidence>
<dbReference type="InterPro" id="IPR043124">
    <property type="entry name" value="DNA_terminal_Gp3_C"/>
</dbReference>